<reference evidence="5 6" key="1">
    <citation type="submission" date="2019-07" db="EMBL/GenBank/DDBJ databases">
        <title>Tomitella cavernea sp. nov., an actinomycete isolated from soil.</title>
        <authorList>
            <person name="Cheng J."/>
        </authorList>
    </citation>
    <scope>NUCLEOTIDE SEQUENCE [LARGE SCALE GENOMIC DNA]</scope>
    <source>
        <strain evidence="5 6">HY188</strain>
        <plasmid evidence="5 6">unnamed</plasmid>
    </source>
</reference>
<dbReference type="GO" id="GO:0004300">
    <property type="term" value="F:enoyl-CoA hydratase activity"/>
    <property type="evidence" value="ECO:0007669"/>
    <property type="project" value="TreeGrafter"/>
</dbReference>
<evidence type="ECO:0000313" key="5">
    <source>
        <dbReference type="EMBL" id="QDQ99508.1"/>
    </source>
</evidence>
<dbReference type="Gene3D" id="3.10.129.10">
    <property type="entry name" value="Hotdog Thioesterase"/>
    <property type="match status" value="1"/>
</dbReference>
<evidence type="ECO:0000256" key="2">
    <source>
        <dbReference type="SAM" id="MobiDB-lite"/>
    </source>
</evidence>
<reference evidence="5 6" key="2">
    <citation type="submission" date="2019-07" db="EMBL/GenBank/DDBJ databases">
        <authorList>
            <person name="Huang Y."/>
        </authorList>
    </citation>
    <scope>NUCLEOTIDE SEQUENCE [LARGE SCALE GENOMIC DNA]</scope>
    <source>
        <strain evidence="5 6">HY188</strain>
        <plasmid evidence="5 6">unnamed</plasmid>
    </source>
</reference>
<feature type="compositionally biased region" description="Pro residues" evidence="2">
    <location>
        <begin position="157"/>
        <end position="168"/>
    </location>
</feature>
<organism evidence="5 6">
    <name type="scientific">Tomitella fengzijianii</name>
    <dbReference type="NCBI Taxonomy" id="2597660"/>
    <lineage>
        <taxon>Bacteria</taxon>
        <taxon>Bacillati</taxon>
        <taxon>Actinomycetota</taxon>
        <taxon>Actinomycetes</taxon>
        <taxon>Mycobacteriales</taxon>
        <taxon>Tomitella</taxon>
    </lineage>
</organism>
<dbReference type="PANTHER" id="PTHR13078:SF59">
    <property type="entry name" value="ENOYL-COA HYDRATASE CHSH3"/>
    <property type="match status" value="1"/>
</dbReference>
<comment type="similarity">
    <text evidence="1">Belongs to the enoyl-CoA hydratase/isomerase family.</text>
</comment>
<dbReference type="GO" id="GO:0044594">
    <property type="term" value="F:17-beta-hydroxysteroid dehydrogenase (NAD+) activity"/>
    <property type="evidence" value="ECO:0007669"/>
    <property type="project" value="TreeGrafter"/>
</dbReference>
<protein>
    <submittedName>
        <fullName evidence="5">3-alpha,7-alpha, 12-alpha-trihydroxy-5-beta-cholest-24-enoyl-CoA hydratase</fullName>
    </submittedName>
</protein>
<accession>A0A516X8X5</accession>
<dbReference type="GO" id="GO:0006635">
    <property type="term" value="P:fatty acid beta-oxidation"/>
    <property type="evidence" value="ECO:0007669"/>
    <property type="project" value="TreeGrafter"/>
</dbReference>
<dbReference type="InterPro" id="IPR002539">
    <property type="entry name" value="MaoC-like_dom"/>
</dbReference>
<evidence type="ECO:0000313" key="6">
    <source>
        <dbReference type="Proteomes" id="UP000317344"/>
    </source>
</evidence>
<name>A0A516X8X5_9ACTN</name>
<dbReference type="GO" id="GO:0003857">
    <property type="term" value="F:(3S)-3-hydroxyacyl-CoA dehydrogenase (NAD+) activity"/>
    <property type="evidence" value="ECO:0007669"/>
    <property type="project" value="TreeGrafter"/>
</dbReference>
<dbReference type="RefSeq" id="WP_143910911.1">
    <property type="nucleotide sequence ID" value="NZ_CP041766.1"/>
</dbReference>
<dbReference type="AlphaFoldDB" id="A0A516X8X5"/>
<dbReference type="Proteomes" id="UP000317344">
    <property type="component" value="Plasmid unnamed"/>
</dbReference>
<sequence>MPIDIEAAVTAEPPAQTLRWTERDVLLYHLSIGAGADPTAPVEQRWVNERHLQVFPSFALVAGKGISAVSSQGPQVLPGIDVAPAKLLHAGQSLELHHPISPNGTALITSRVTRVWDTASAAIIEMQSAATKENGRPWWTSTARVWAGGERGRTGTAPPPQRTVPSRPPDVVLDRKTRADQALLYRLNGGMNPLHVDPTVARNAGFERPTMHGLATYGIVYKALVDELLGGATEHAGSLSVRFSDFLLPGDSIRICVWIEATELLFSATCPERGHAPVLKNGALTLAAAARSSQADLLGQGAIERRVDRLMSQS</sequence>
<dbReference type="Pfam" id="PF01575">
    <property type="entry name" value="MaoC_dehydratas"/>
    <property type="match status" value="1"/>
</dbReference>
<keyword evidence="5" id="KW-0614">Plasmid</keyword>
<feature type="region of interest" description="Disordered" evidence="2">
    <location>
        <begin position="149"/>
        <end position="170"/>
    </location>
</feature>
<dbReference type="EMBL" id="CP041766">
    <property type="protein sequence ID" value="QDQ99508.1"/>
    <property type="molecule type" value="Genomic_DNA"/>
</dbReference>
<dbReference type="InterPro" id="IPR029069">
    <property type="entry name" value="HotDog_dom_sf"/>
</dbReference>
<keyword evidence="6" id="KW-1185">Reference proteome</keyword>
<dbReference type="Pfam" id="PF22622">
    <property type="entry name" value="MFE-2_hydrat-2_N"/>
    <property type="match status" value="1"/>
</dbReference>
<dbReference type="SUPFAM" id="SSF54637">
    <property type="entry name" value="Thioesterase/thiol ester dehydrase-isomerase"/>
    <property type="match status" value="2"/>
</dbReference>
<evidence type="ECO:0000259" key="3">
    <source>
        <dbReference type="Pfam" id="PF01575"/>
    </source>
</evidence>
<geneLocation type="plasmid" evidence="5">
    <name>unnamed</name>
</geneLocation>
<feature type="domain" description="Peroxisomal multifunctional enzyme type 2-like N-terminal" evidence="4">
    <location>
        <begin position="20"/>
        <end position="136"/>
    </location>
</feature>
<evidence type="ECO:0000259" key="4">
    <source>
        <dbReference type="Pfam" id="PF22622"/>
    </source>
</evidence>
<dbReference type="InterPro" id="IPR054357">
    <property type="entry name" value="MFE-2_N"/>
</dbReference>
<dbReference type="OrthoDB" id="5522043at2"/>
<evidence type="ECO:0000256" key="1">
    <source>
        <dbReference type="ARBA" id="ARBA00005254"/>
    </source>
</evidence>
<proteinExistence type="inferred from homology"/>
<feature type="domain" description="MaoC-like" evidence="3">
    <location>
        <begin position="164"/>
        <end position="265"/>
    </location>
</feature>
<dbReference type="PANTHER" id="PTHR13078">
    <property type="entry name" value="PEROXISOMAL MULTIFUNCTIONAL ENZYME TYPE 2-RELATED"/>
    <property type="match status" value="1"/>
</dbReference>
<dbReference type="KEGG" id="toy:FO059_18090"/>
<gene>
    <name evidence="5" type="ORF">FO059_18090</name>
</gene>